<dbReference type="Pfam" id="PF04325">
    <property type="entry name" value="DUF465"/>
    <property type="match status" value="1"/>
</dbReference>
<evidence type="ECO:0008006" key="3">
    <source>
        <dbReference type="Google" id="ProtNLM"/>
    </source>
</evidence>
<protein>
    <recommendedName>
        <fullName evidence="3">DUF465 domain-containing protein</fullName>
    </recommendedName>
</protein>
<dbReference type="OrthoDB" id="1263265at2"/>
<sequence>MITKHPIYQDFPEYADKIKDLYHNNDEFQVLLHSYTELDEKIYKIEKDEELAMDDELSHLRKDRVFLKDEIYTFLKNS</sequence>
<proteinExistence type="predicted"/>
<reference evidence="1 2" key="1">
    <citation type="journal article" date="2015" name="Stand. Genomic Sci.">
        <title>Genomic Encyclopedia of Bacterial and Archaeal Type Strains, Phase III: the genomes of soil and plant-associated and newly described type strains.</title>
        <authorList>
            <person name="Whitman W.B."/>
            <person name="Woyke T."/>
            <person name="Klenk H.P."/>
            <person name="Zhou Y."/>
            <person name="Lilburn T.G."/>
            <person name="Beck B.J."/>
            <person name="De Vos P."/>
            <person name="Vandamme P."/>
            <person name="Eisen J.A."/>
            <person name="Garrity G."/>
            <person name="Hugenholtz P."/>
            <person name="Kyrpides N.C."/>
        </authorList>
    </citation>
    <scope>NUCLEOTIDE SEQUENCE [LARGE SCALE GENOMIC DNA]</scope>
    <source>
        <strain evidence="1 2">CGMCC 1.6844</strain>
    </source>
</reference>
<evidence type="ECO:0000313" key="2">
    <source>
        <dbReference type="Proteomes" id="UP000315312"/>
    </source>
</evidence>
<dbReference type="Gene3D" id="6.10.280.50">
    <property type="match status" value="1"/>
</dbReference>
<accession>A0A562KP05</accession>
<dbReference type="Proteomes" id="UP000315312">
    <property type="component" value="Unassembled WGS sequence"/>
</dbReference>
<organism evidence="1 2">
    <name type="scientific">Flavobacterium cheniae</name>
    <dbReference type="NCBI Taxonomy" id="295428"/>
    <lineage>
        <taxon>Bacteria</taxon>
        <taxon>Pseudomonadati</taxon>
        <taxon>Bacteroidota</taxon>
        <taxon>Flavobacteriia</taxon>
        <taxon>Flavobacteriales</taxon>
        <taxon>Flavobacteriaceae</taxon>
        <taxon>Flavobacterium</taxon>
    </lineage>
</organism>
<keyword evidence="2" id="KW-1185">Reference proteome</keyword>
<gene>
    <name evidence="1" type="ORF">IP97_00520</name>
</gene>
<comment type="caution">
    <text evidence="1">The sequence shown here is derived from an EMBL/GenBank/DDBJ whole genome shotgun (WGS) entry which is preliminary data.</text>
</comment>
<dbReference type="InterPro" id="IPR007420">
    <property type="entry name" value="DUF465"/>
</dbReference>
<dbReference type="InterPro" id="IPR038444">
    <property type="entry name" value="DUF465_sf"/>
</dbReference>
<dbReference type="RefSeq" id="WP_133609884.1">
    <property type="nucleotide sequence ID" value="NZ_SNZC01000003.1"/>
</dbReference>
<dbReference type="EMBL" id="VLKM01000002">
    <property type="protein sequence ID" value="TWH97094.1"/>
    <property type="molecule type" value="Genomic_DNA"/>
</dbReference>
<dbReference type="AlphaFoldDB" id="A0A562KP05"/>
<evidence type="ECO:0000313" key="1">
    <source>
        <dbReference type="EMBL" id="TWH97094.1"/>
    </source>
</evidence>
<name>A0A562KP05_9FLAO</name>